<feature type="binding site" evidence="7">
    <location>
        <position position="323"/>
    </location>
    <ligand>
        <name>N-formimidoyl-L-glutamate</name>
        <dbReference type="ChEBI" id="CHEBI:58928"/>
    </ligand>
</feature>
<name>A0A0N0ME06_9PROT</name>
<dbReference type="SUPFAM" id="SSF51338">
    <property type="entry name" value="Composite domain of metallo-dependent hydrolases"/>
    <property type="match status" value="1"/>
</dbReference>
<feature type="binding site" evidence="7">
    <location>
        <position position="249"/>
    </location>
    <ligand>
        <name>4-imidazolone-5-propanoate</name>
        <dbReference type="ChEBI" id="CHEBI:77893"/>
    </ligand>
</feature>
<feature type="binding site" evidence="7">
    <location>
        <position position="85"/>
    </location>
    <ligand>
        <name>4-imidazolone-5-propanoate</name>
        <dbReference type="ChEBI" id="CHEBI:77893"/>
    </ligand>
</feature>
<feature type="binding site" evidence="7">
    <location>
        <position position="246"/>
    </location>
    <ligand>
        <name>Fe(3+)</name>
        <dbReference type="ChEBI" id="CHEBI:29034"/>
    </ligand>
</feature>
<dbReference type="UniPathway" id="UPA00379">
    <property type="reaction ID" value="UER00551"/>
</dbReference>
<dbReference type="Gene3D" id="3.20.20.140">
    <property type="entry name" value="Metal-dependent hydrolases"/>
    <property type="match status" value="1"/>
</dbReference>
<dbReference type="Proteomes" id="UP000031553">
    <property type="component" value="Unassembled WGS sequence"/>
</dbReference>
<keyword evidence="5 7" id="KW-0862">Zinc</keyword>
<evidence type="ECO:0000256" key="4">
    <source>
        <dbReference type="ARBA" id="ARBA00022808"/>
    </source>
</evidence>
<dbReference type="EC" id="3.5.2.7" evidence="1 7"/>
<feature type="binding site" evidence="7">
    <location>
        <position position="78"/>
    </location>
    <ligand>
        <name>Zn(2+)</name>
        <dbReference type="ChEBI" id="CHEBI:29105"/>
    </ligand>
</feature>
<feature type="binding site" evidence="7">
    <location>
        <position position="78"/>
    </location>
    <ligand>
        <name>Fe(3+)</name>
        <dbReference type="ChEBI" id="CHEBI:29034"/>
    </ligand>
</feature>
<accession>A0A0N0ME06</accession>
<dbReference type="EMBL" id="JUFX02000219">
    <property type="protein sequence ID" value="KPH85906.1"/>
    <property type="molecule type" value="Genomic_DNA"/>
</dbReference>
<dbReference type="GO" id="GO:0019556">
    <property type="term" value="P:L-histidine catabolic process to glutamate and formamide"/>
    <property type="evidence" value="ECO:0007669"/>
    <property type="project" value="UniProtKB-UniRule"/>
</dbReference>
<feature type="domain" description="Amidohydrolase-related" evidence="8">
    <location>
        <begin position="68"/>
        <end position="384"/>
    </location>
</feature>
<feature type="binding site" evidence="7">
    <location>
        <position position="76"/>
    </location>
    <ligand>
        <name>Zn(2+)</name>
        <dbReference type="ChEBI" id="CHEBI:29105"/>
    </ligand>
</feature>
<dbReference type="GO" id="GO:0019557">
    <property type="term" value="P:L-histidine catabolic process to glutamate and formate"/>
    <property type="evidence" value="ECO:0007669"/>
    <property type="project" value="UniProtKB-UniPathway"/>
</dbReference>
<comment type="function">
    <text evidence="7">Catalyzes the hydrolytic cleavage of the carbon-nitrogen bond in imidazolone-5-propanoate to yield N-formimidoyl-L-glutamate. It is the third step in the universal histidine degradation pathway.</text>
</comment>
<dbReference type="InterPro" id="IPR011059">
    <property type="entry name" value="Metal-dep_hydrolase_composite"/>
</dbReference>
<keyword evidence="4 7" id="KW-0369">Histidine metabolism</keyword>
<feature type="binding site" evidence="7">
    <location>
        <position position="325"/>
    </location>
    <ligand>
        <name>N-formimidoyl-L-glutamate</name>
        <dbReference type="ChEBI" id="CHEBI:58928"/>
    </ligand>
</feature>
<evidence type="ECO:0000313" key="9">
    <source>
        <dbReference type="EMBL" id="KPH85906.1"/>
    </source>
</evidence>
<dbReference type="GO" id="GO:0008270">
    <property type="term" value="F:zinc ion binding"/>
    <property type="evidence" value="ECO:0007669"/>
    <property type="project" value="UniProtKB-UniRule"/>
</dbReference>
<feature type="binding site" evidence="7">
    <location>
        <position position="321"/>
    </location>
    <ligand>
        <name>Zn(2+)</name>
        <dbReference type="ChEBI" id="CHEBI:29105"/>
    </ligand>
</feature>
<dbReference type="AlphaFoldDB" id="A0A0N0ME06"/>
<comment type="subcellular location">
    <subcellularLocation>
        <location evidence="7">Cytoplasm</location>
    </subcellularLocation>
</comment>
<dbReference type="Pfam" id="PF01979">
    <property type="entry name" value="Amidohydro_1"/>
    <property type="match status" value="1"/>
</dbReference>
<feature type="binding site" evidence="7">
    <location>
        <position position="326"/>
    </location>
    <ligand>
        <name>4-imidazolone-5-propanoate</name>
        <dbReference type="ChEBI" id="CHEBI:77893"/>
    </ligand>
</feature>
<feature type="binding site" evidence="7">
    <location>
        <position position="148"/>
    </location>
    <ligand>
        <name>N-formimidoyl-L-glutamate</name>
        <dbReference type="ChEBI" id="CHEBI:58928"/>
    </ligand>
</feature>
<evidence type="ECO:0000256" key="3">
    <source>
        <dbReference type="ARBA" id="ARBA00022801"/>
    </source>
</evidence>
<dbReference type="FunFam" id="3.20.20.140:FF:000007">
    <property type="entry name" value="Imidazolonepropionase"/>
    <property type="match status" value="1"/>
</dbReference>
<dbReference type="CDD" id="cd01296">
    <property type="entry name" value="Imidazolone-5PH"/>
    <property type="match status" value="1"/>
</dbReference>
<evidence type="ECO:0000313" key="10">
    <source>
        <dbReference type="Proteomes" id="UP000031553"/>
    </source>
</evidence>
<dbReference type="OrthoDB" id="9776455at2"/>
<dbReference type="HAMAP" id="MF_00372">
    <property type="entry name" value="HutI"/>
    <property type="match status" value="1"/>
</dbReference>
<dbReference type="NCBIfam" id="TIGR01224">
    <property type="entry name" value="hutI"/>
    <property type="match status" value="1"/>
</dbReference>
<feature type="binding site" evidence="7">
    <location>
        <position position="181"/>
    </location>
    <ligand>
        <name>4-imidazolone-5-propanoate</name>
        <dbReference type="ChEBI" id="CHEBI:77893"/>
    </ligand>
</feature>
<feature type="binding site" evidence="7">
    <location>
        <position position="246"/>
    </location>
    <ligand>
        <name>Zn(2+)</name>
        <dbReference type="ChEBI" id="CHEBI:29105"/>
    </ligand>
</feature>
<evidence type="ECO:0000256" key="7">
    <source>
        <dbReference type="HAMAP-Rule" id="MF_00372"/>
    </source>
</evidence>
<proteinExistence type="inferred from homology"/>
<sequence>MWDTLWLDVHLATSDDRIMSPQDGYGCIRNGAIGIRNGTICWVGPQADLPDAPQALATRIEHGHGGWLTPGLVDAHTHVVFAGDRSHEFAERLHGVSYAEIARKGGGILSTVRATREANESTLLEISARRIKKMIQAGTTSIEIKSGYGLTLEDELKQLRVARQLGRILPIRVHTTFLGAHAVPPEYAGRADDYITFLIDTLLPYLHAEKLVDSVDAFCESIAFTPQQTNRLFAKAQELGLPVRIHAEQLTPGGGAVLAARYNALSADHLEYADEYAAMNMARQGTVAMLLPGAFYFIRETQQPPVELFRQHGVKIGLATDCNPGTSPVLGLTGTMNMACTLFRLTPEEAFRAVTCVAAQAIGMERDVGMLRKGMKADMTLWDITGPYELSYWIGGIQPIRRIFAGTDQT</sequence>
<dbReference type="Gene3D" id="2.30.40.10">
    <property type="entry name" value="Urease, subunit C, domain 1"/>
    <property type="match status" value="1"/>
</dbReference>
<dbReference type="GO" id="GO:0050480">
    <property type="term" value="F:imidazolonepropionase activity"/>
    <property type="evidence" value="ECO:0007669"/>
    <property type="project" value="UniProtKB-UniRule"/>
</dbReference>
<keyword evidence="7" id="KW-0963">Cytoplasm</keyword>
<evidence type="ECO:0000256" key="2">
    <source>
        <dbReference type="ARBA" id="ARBA00022723"/>
    </source>
</evidence>
<keyword evidence="3 7" id="KW-0378">Hydrolase</keyword>
<dbReference type="InterPro" id="IPR032466">
    <property type="entry name" value="Metal_Hydrolase"/>
</dbReference>
<feature type="binding site" evidence="7">
    <location>
        <position position="321"/>
    </location>
    <ligand>
        <name>Fe(3+)</name>
        <dbReference type="ChEBI" id="CHEBI:29034"/>
    </ligand>
</feature>
<keyword evidence="6 7" id="KW-0408">Iron</keyword>
<evidence type="ECO:0000256" key="5">
    <source>
        <dbReference type="ARBA" id="ARBA00022833"/>
    </source>
</evidence>
<comment type="catalytic activity">
    <reaction evidence="7">
        <text>4-imidazolone-5-propanoate + H2O = N-formimidoyl-L-glutamate</text>
        <dbReference type="Rhea" id="RHEA:23660"/>
        <dbReference type="ChEBI" id="CHEBI:15377"/>
        <dbReference type="ChEBI" id="CHEBI:58928"/>
        <dbReference type="ChEBI" id="CHEBI:77893"/>
        <dbReference type="EC" id="3.5.2.7"/>
    </reaction>
</comment>
<evidence type="ECO:0000256" key="6">
    <source>
        <dbReference type="ARBA" id="ARBA00023004"/>
    </source>
</evidence>
<gene>
    <name evidence="7" type="primary">hutI</name>
    <name evidence="9" type="ORF">GLUCOINTEAF2_0203120</name>
</gene>
<reference evidence="9 10" key="1">
    <citation type="submission" date="2015-07" db="EMBL/GenBank/DDBJ databases">
        <title>Draft Genome Sequence of Komagataeibacter intermedius Strain AF2, Isolated from Kombucha Tea.</title>
        <authorList>
            <person name="Santos R.A."/>
            <person name="Berretta A.A."/>
            <person name="Barud H.S."/>
            <person name="Ribeiro S.J."/>
            <person name="Gonzalez-Garcia L.N."/>
            <person name="Zucchi T.D."/>
            <person name="Goldman G.H."/>
            <person name="Riano-Pachon D.M."/>
        </authorList>
    </citation>
    <scope>NUCLEOTIDE SEQUENCE [LARGE SCALE GENOMIC DNA]</scope>
    <source>
        <strain evidence="9 10">AF2</strain>
    </source>
</reference>
<dbReference type="SUPFAM" id="SSF51556">
    <property type="entry name" value="Metallo-dependent hydrolases"/>
    <property type="match status" value="1"/>
</dbReference>
<protein>
    <recommendedName>
        <fullName evidence="1 7">Imidazolonepropionase</fullName>
        <ecNumber evidence="1 7">3.5.2.7</ecNumber>
    </recommendedName>
    <alternativeName>
        <fullName evidence="7">Imidazolone-5-propionate hydrolase</fullName>
    </alternativeName>
</protein>
<comment type="cofactor">
    <cofactor evidence="7">
        <name>Zn(2+)</name>
        <dbReference type="ChEBI" id="CHEBI:29105"/>
    </cofactor>
    <cofactor evidence="7">
        <name>Fe(3+)</name>
        <dbReference type="ChEBI" id="CHEBI:29034"/>
    </cofactor>
    <text evidence="7">Binds 1 zinc or iron ion per subunit.</text>
</comment>
<evidence type="ECO:0000256" key="1">
    <source>
        <dbReference type="ARBA" id="ARBA00012864"/>
    </source>
</evidence>
<dbReference type="InterPro" id="IPR005920">
    <property type="entry name" value="HutI"/>
</dbReference>
<dbReference type="RefSeq" id="WP_039735976.1">
    <property type="nucleotide sequence ID" value="NZ_JUFX02000219.1"/>
</dbReference>
<comment type="pathway">
    <text evidence="7">Amino-acid degradation; L-histidine degradation into L-glutamate; N-formimidoyl-L-glutamate from L-histidine: step 3/3.</text>
</comment>
<dbReference type="InterPro" id="IPR006680">
    <property type="entry name" value="Amidohydro-rel"/>
</dbReference>
<feature type="binding site" evidence="7">
    <location>
        <position position="148"/>
    </location>
    <ligand>
        <name>4-imidazolone-5-propanoate</name>
        <dbReference type="ChEBI" id="CHEBI:77893"/>
    </ligand>
</feature>
<organism evidence="9 10">
    <name type="scientific">Komagataeibacter intermedius AF2</name>
    <dbReference type="NCBI Taxonomy" id="1458464"/>
    <lineage>
        <taxon>Bacteria</taxon>
        <taxon>Pseudomonadati</taxon>
        <taxon>Pseudomonadota</taxon>
        <taxon>Alphaproteobacteria</taxon>
        <taxon>Acetobacterales</taxon>
        <taxon>Acetobacteraceae</taxon>
        <taxon>Komagataeibacter</taxon>
    </lineage>
</organism>
<dbReference type="GO" id="GO:0005737">
    <property type="term" value="C:cytoplasm"/>
    <property type="evidence" value="ECO:0007669"/>
    <property type="project" value="UniProtKB-SubCell"/>
</dbReference>
<comment type="caution">
    <text evidence="9">The sequence shown here is derived from an EMBL/GenBank/DDBJ whole genome shotgun (WGS) entry which is preliminary data.</text>
</comment>
<dbReference type="PANTHER" id="PTHR42752">
    <property type="entry name" value="IMIDAZOLONEPROPIONASE"/>
    <property type="match status" value="1"/>
</dbReference>
<evidence type="ECO:0000259" key="8">
    <source>
        <dbReference type="Pfam" id="PF01979"/>
    </source>
</evidence>
<feature type="binding site" evidence="7">
    <location>
        <position position="76"/>
    </location>
    <ligand>
        <name>Fe(3+)</name>
        <dbReference type="ChEBI" id="CHEBI:29034"/>
    </ligand>
</feature>
<dbReference type="PANTHER" id="PTHR42752:SF1">
    <property type="entry name" value="IMIDAZOLONEPROPIONASE-RELATED"/>
    <property type="match status" value="1"/>
</dbReference>
<keyword evidence="2 7" id="KW-0479">Metal-binding</keyword>
<dbReference type="GO" id="GO:0005506">
    <property type="term" value="F:iron ion binding"/>
    <property type="evidence" value="ECO:0007669"/>
    <property type="project" value="UniProtKB-UniRule"/>
</dbReference>
<comment type="similarity">
    <text evidence="7">Belongs to the metallo-dependent hydrolases superfamily. HutI family.</text>
</comment>